<feature type="region of interest" description="Disordered" evidence="5">
    <location>
        <begin position="178"/>
        <end position="209"/>
    </location>
</feature>
<comment type="caution">
    <text evidence="9">The sequence shown here is derived from an EMBL/GenBank/DDBJ whole genome shotgun (WGS) entry which is preliminary data.</text>
</comment>
<keyword evidence="10" id="KW-1185">Reference proteome</keyword>
<dbReference type="InterPro" id="IPR050932">
    <property type="entry name" value="TM2D1-3-like"/>
</dbReference>
<evidence type="ECO:0000256" key="3">
    <source>
        <dbReference type="ARBA" id="ARBA00022989"/>
    </source>
</evidence>
<evidence type="ECO:0000313" key="10">
    <source>
        <dbReference type="Proteomes" id="UP001501746"/>
    </source>
</evidence>
<feature type="compositionally biased region" description="Polar residues" evidence="5">
    <location>
        <begin position="178"/>
        <end position="188"/>
    </location>
</feature>
<dbReference type="PANTHER" id="PTHR21016:SF25">
    <property type="entry name" value="TM2 DOMAIN-CONTAINING PROTEIN DDB_G0277895-RELATED"/>
    <property type="match status" value="1"/>
</dbReference>
<evidence type="ECO:0000256" key="5">
    <source>
        <dbReference type="SAM" id="MobiDB-lite"/>
    </source>
</evidence>
<feature type="transmembrane region" description="Helical" evidence="6">
    <location>
        <begin position="286"/>
        <end position="314"/>
    </location>
</feature>
<accession>A0ABN2MLS5</accession>
<feature type="domain" description="DUF2510" evidence="8">
    <location>
        <begin position="8"/>
        <end position="39"/>
    </location>
</feature>
<dbReference type="PANTHER" id="PTHR21016">
    <property type="entry name" value="BETA-AMYLOID BINDING PROTEIN-RELATED"/>
    <property type="match status" value="1"/>
</dbReference>
<feature type="domain" description="TM2" evidence="7">
    <location>
        <begin position="214"/>
        <end position="262"/>
    </location>
</feature>
<dbReference type="EMBL" id="BAAANK010000003">
    <property type="protein sequence ID" value="GAA1831028.1"/>
    <property type="molecule type" value="Genomic_DNA"/>
</dbReference>
<evidence type="ECO:0000256" key="2">
    <source>
        <dbReference type="ARBA" id="ARBA00022692"/>
    </source>
</evidence>
<keyword evidence="4 6" id="KW-0472">Membrane</keyword>
<dbReference type="Pfam" id="PF10708">
    <property type="entry name" value="DUF2510"/>
    <property type="match status" value="1"/>
</dbReference>
<evidence type="ECO:0000259" key="7">
    <source>
        <dbReference type="Pfam" id="PF05154"/>
    </source>
</evidence>
<dbReference type="InterPro" id="IPR018929">
    <property type="entry name" value="DUF2510"/>
</dbReference>
<dbReference type="InterPro" id="IPR007829">
    <property type="entry name" value="TM2"/>
</dbReference>
<gene>
    <name evidence="9" type="ORF">GCM10009750_13720</name>
</gene>
<comment type="subcellular location">
    <subcellularLocation>
        <location evidence="1">Membrane</location>
        <topology evidence="1">Multi-pass membrane protein</topology>
    </subcellularLocation>
</comment>
<evidence type="ECO:0000256" key="4">
    <source>
        <dbReference type="ARBA" id="ARBA00023136"/>
    </source>
</evidence>
<feature type="compositionally biased region" description="Low complexity" evidence="5">
    <location>
        <begin position="127"/>
        <end position="138"/>
    </location>
</feature>
<feature type="transmembrane region" description="Helical" evidence="6">
    <location>
        <begin position="243"/>
        <end position="266"/>
    </location>
</feature>
<evidence type="ECO:0008006" key="11">
    <source>
        <dbReference type="Google" id="ProtNLM"/>
    </source>
</evidence>
<keyword evidence="3 6" id="KW-1133">Transmembrane helix</keyword>
<dbReference type="RefSeq" id="WP_157427563.1">
    <property type="nucleotide sequence ID" value="NZ_BAAANK010000003.1"/>
</dbReference>
<feature type="transmembrane region" description="Helical" evidence="6">
    <location>
        <begin position="217"/>
        <end position="237"/>
    </location>
</feature>
<feature type="region of interest" description="Disordered" evidence="5">
    <location>
        <begin position="120"/>
        <end position="161"/>
    </location>
</feature>
<name>A0ABN2MLS5_9MICO</name>
<protein>
    <recommendedName>
        <fullName evidence="11">DUF2510 domain-containing protein</fullName>
    </recommendedName>
</protein>
<organism evidence="9 10">
    <name type="scientific">Agromyces salentinus</name>
    <dbReference type="NCBI Taxonomy" id="269421"/>
    <lineage>
        <taxon>Bacteria</taxon>
        <taxon>Bacillati</taxon>
        <taxon>Actinomycetota</taxon>
        <taxon>Actinomycetes</taxon>
        <taxon>Micrococcales</taxon>
        <taxon>Microbacteriaceae</taxon>
        <taxon>Agromyces</taxon>
    </lineage>
</organism>
<keyword evidence="2 6" id="KW-0812">Transmembrane</keyword>
<evidence type="ECO:0000259" key="8">
    <source>
        <dbReference type="Pfam" id="PF10708"/>
    </source>
</evidence>
<feature type="compositionally biased region" description="Low complexity" evidence="5">
    <location>
        <begin position="199"/>
        <end position="209"/>
    </location>
</feature>
<sequence>MTEVRRAAGWYDDEADAAALRYWDGRAWTPHTTPRQANEAVDAGNGVDAVVASVGDSGATRATGSNADARTGTGAGPLGEPFVQPRRPAAAVTSASIPAFASPPSFTSVPSFAPAPVFQPSPMTGSAPAPQKAAPQEAVARDAVSEDTVSEATSVRPATAAEVESATLRMPFAAPQQITHSAQPSEHTTAPLPPNDGRPAASAGSNGSDAAPGDKSFLLTWLFAMLIGSLGVDRFYLGKIGTAVAKLLTAGGLGVWTLVDLVLVLLGLQRDSEGRALAGFDEHRRIAWIVSGVLVAFGMLAGIGTALAIANLAASLGAVGGLG</sequence>
<evidence type="ECO:0000313" key="9">
    <source>
        <dbReference type="EMBL" id="GAA1831028.1"/>
    </source>
</evidence>
<reference evidence="9 10" key="1">
    <citation type="journal article" date="2019" name="Int. J. Syst. Evol. Microbiol.">
        <title>The Global Catalogue of Microorganisms (GCM) 10K type strain sequencing project: providing services to taxonomists for standard genome sequencing and annotation.</title>
        <authorList>
            <consortium name="The Broad Institute Genomics Platform"/>
            <consortium name="The Broad Institute Genome Sequencing Center for Infectious Disease"/>
            <person name="Wu L."/>
            <person name="Ma J."/>
        </authorList>
    </citation>
    <scope>NUCLEOTIDE SEQUENCE [LARGE SCALE GENOMIC DNA]</scope>
    <source>
        <strain evidence="9 10">JCM 14323</strain>
    </source>
</reference>
<proteinExistence type="predicted"/>
<dbReference type="Proteomes" id="UP001501746">
    <property type="component" value="Unassembled WGS sequence"/>
</dbReference>
<feature type="region of interest" description="Disordered" evidence="5">
    <location>
        <begin position="57"/>
        <end position="79"/>
    </location>
</feature>
<evidence type="ECO:0000256" key="1">
    <source>
        <dbReference type="ARBA" id="ARBA00004141"/>
    </source>
</evidence>
<evidence type="ECO:0000256" key="6">
    <source>
        <dbReference type="SAM" id="Phobius"/>
    </source>
</evidence>
<dbReference type="Pfam" id="PF05154">
    <property type="entry name" value="TM2"/>
    <property type="match status" value="1"/>
</dbReference>